<evidence type="ECO:0000313" key="3">
    <source>
        <dbReference type="EMBL" id="PVV03781.1"/>
    </source>
</evidence>
<feature type="chain" id="PRO_5015706287" description="Carbohydrate-binding module family 19 domain-containing protein" evidence="2">
    <location>
        <begin position="24"/>
        <end position="446"/>
    </location>
</feature>
<keyword evidence="2" id="KW-0732">Signal</keyword>
<evidence type="ECO:0008006" key="5">
    <source>
        <dbReference type="Google" id="ProtNLM"/>
    </source>
</evidence>
<organism evidence="3 4">
    <name type="scientific">Smittium megazygosporum</name>
    <dbReference type="NCBI Taxonomy" id="133381"/>
    <lineage>
        <taxon>Eukaryota</taxon>
        <taxon>Fungi</taxon>
        <taxon>Fungi incertae sedis</taxon>
        <taxon>Zoopagomycota</taxon>
        <taxon>Kickxellomycotina</taxon>
        <taxon>Harpellomycetes</taxon>
        <taxon>Harpellales</taxon>
        <taxon>Legeriomycetaceae</taxon>
        <taxon>Smittium</taxon>
    </lineage>
</organism>
<evidence type="ECO:0000313" key="4">
    <source>
        <dbReference type="Proteomes" id="UP000245609"/>
    </source>
</evidence>
<evidence type="ECO:0000256" key="2">
    <source>
        <dbReference type="SAM" id="SignalP"/>
    </source>
</evidence>
<feature type="region of interest" description="Disordered" evidence="1">
    <location>
        <begin position="29"/>
        <end position="102"/>
    </location>
</feature>
<feature type="compositionally biased region" description="Polar residues" evidence="1">
    <location>
        <begin position="78"/>
        <end position="102"/>
    </location>
</feature>
<evidence type="ECO:0000256" key="1">
    <source>
        <dbReference type="SAM" id="MobiDB-lite"/>
    </source>
</evidence>
<feature type="compositionally biased region" description="Low complexity" evidence="1">
    <location>
        <begin position="58"/>
        <end position="69"/>
    </location>
</feature>
<name>A0A2T9ZGS0_9FUNG</name>
<feature type="compositionally biased region" description="Polar residues" evidence="1">
    <location>
        <begin position="29"/>
        <end position="46"/>
    </location>
</feature>
<dbReference type="AlphaFoldDB" id="A0A2T9ZGS0"/>
<sequence length="446" mass="47893">MRKPGFLFPFLAAYLSFFAITNGIVTGPPENNDTLNSSLGTPQDQNAPLAPSNPGNAVPGMTPTGVTPPENVQRLDVVSNNPAQNINSSTNQGGSTTENTTQGTVSNIVTGSNAGGINVSRVLENIKSATDPENTNGQNKIDIPEQNISVILQDDNGDKWKKPCTDEGISTCSAEGEKVFYKCVNKLWNQMNCDGITTCRMTTNTEAVCVDPNVPFKPKSEMKNNQTNSDDKPKVPCQVSGQSKCDPENASGYLVCSVDAFWETQTCSEGNICKVDKSGKVVCVPKNSKEAKQEPCKVNGESRCVSGGKSTYQTCTDNVWNTFNCDGTNVCGMKDSKVICYDPKNSIQDVVLDPCESEGELRCFAPNPSVYQQCINKNWANMTCTSGTVCSAILSKRTVGCFDPNAKDRSSNGTIIVSENPKSSSGLLTKQPAILFASILLPLFLF</sequence>
<proteinExistence type="predicted"/>
<accession>A0A2T9ZGS0</accession>
<comment type="caution">
    <text evidence="3">The sequence shown here is derived from an EMBL/GenBank/DDBJ whole genome shotgun (WGS) entry which is preliminary data.</text>
</comment>
<keyword evidence="4" id="KW-1185">Reference proteome</keyword>
<reference evidence="3 4" key="1">
    <citation type="journal article" date="2018" name="MBio">
        <title>Comparative Genomics Reveals the Core Gene Toolbox for the Fungus-Insect Symbiosis.</title>
        <authorList>
            <person name="Wang Y."/>
            <person name="Stata M."/>
            <person name="Wang W."/>
            <person name="Stajich J.E."/>
            <person name="White M.M."/>
            <person name="Moncalvo J.M."/>
        </authorList>
    </citation>
    <scope>NUCLEOTIDE SEQUENCE [LARGE SCALE GENOMIC DNA]</scope>
    <source>
        <strain evidence="3 4">SC-DP-2</strain>
    </source>
</reference>
<protein>
    <recommendedName>
        <fullName evidence="5">Carbohydrate-binding module family 19 domain-containing protein</fullName>
    </recommendedName>
</protein>
<dbReference type="STRING" id="133381.A0A2T9ZGS0"/>
<dbReference type="Proteomes" id="UP000245609">
    <property type="component" value="Unassembled WGS sequence"/>
</dbReference>
<gene>
    <name evidence="3" type="ORF">BB560_001726</name>
</gene>
<feature type="signal peptide" evidence="2">
    <location>
        <begin position="1"/>
        <end position="23"/>
    </location>
</feature>
<dbReference type="OrthoDB" id="5536345at2759"/>
<dbReference type="EMBL" id="MBFS01000191">
    <property type="protein sequence ID" value="PVV03781.1"/>
    <property type="molecule type" value="Genomic_DNA"/>
</dbReference>